<accession>A0ABQ9FE59</accession>
<dbReference type="Proteomes" id="UP001217089">
    <property type="component" value="Unassembled WGS sequence"/>
</dbReference>
<evidence type="ECO:0000313" key="2">
    <source>
        <dbReference type="Proteomes" id="UP001217089"/>
    </source>
</evidence>
<protein>
    <submittedName>
        <fullName evidence="1">Uncharacterized protein</fullName>
    </submittedName>
</protein>
<evidence type="ECO:0000313" key="1">
    <source>
        <dbReference type="EMBL" id="KAJ8315609.1"/>
    </source>
</evidence>
<gene>
    <name evidence="1" type="ORF">KUTeg_007759</name>
</gene>
<name>A0ABQ9FE59_TEGGR</name>
<proteinExistence type="predicted"/>
<keyword evidence="2" id="KW-1185">Reference proteome</keyword>
<reference evidence="1 2" key="1">
    <citation type="submission" date="2022-12" db="EMBL/GenBank/DDBJ databases">
        <title>Chromosome-level genome of Tegillarca granosa.</title>
        <authorList>
            <person name="Kim J."/>
        </authorList>
    </citation>
    <scope>NUCLEOTIDE SEQUENCE [LARGE SCALE GENOMIC DNA]</scope>
    <source>
        <strain evidence="1">Teg-2019</strain>
        <tissue evidence="1">Adductor muscle</tissue>
    </source>
</reference>
<comment type="caution">
    <text evidence="1">The sequence shown here is derived from an EMBL/GenBank/DDBJ whole genome shotgun (WGS) entry which is preliminary data.</text>
</comment>
<sequence length="68" mass="7893">MKDERFQSRIESESEEKWLPIQVLNTVFSTPTLPEDTQVEIMKLLLNMTFSTAWCMNAKVITKVTQVS</sequence>
<dbReference type="EMBL" id="JARBDR010000337">
    <property type="protein sequence ID" value="KAJ8315609.1"/>
    <property type="molecule type" value="Genomic_DNA"/>
</dbReference>
<organism evidence="1 2">
    <name type="scientific">Tegillarca granosa</name>
    <name type="common">Malaysian cockle</name>
    <name type="synonym">Anadara granosa</name>
    <dbReference type="NCBI Taxonomy" id="220873"/>
    <lineage>
        <taxon>Eukaryota</taxon>
        <taxon>Metazoa</taxon>
        <taxon>Spiralia</taxon>
        <taxon>Lophotrochozoa</taxon>
        <taxon>Mollusca</taxon>
        <taxon>Bivalvia</taxon>
        <taxon>Autobranchia</taxon>
        <taxon>Pteriomorphia</taxon>
        <taxon>Arcoida</taxon>
        <taxon>Arcoidea</taxon>
        <taxon>Arcidae</taxon>
        <taxon>Tegillarca</taxon>
    </lineage>
</organism>